<evidence type="ECO:0000313" key="7">
    <source>
        <dbReference type="Proteomes" id="UP000317291"/>
    </source>
</evidence>
<name>A0A5C5R6G9_9ACTN</name>
<feature type="compositionally biased region" description="Low complexity" evidence="3">
    <location>
        <begin position="122"/>
        <end position="147"/>
    </location>
</feature>
<gene>
    <name evidence="6" type="ORF">FK529_12500</name>
</gene>
<comment type="caution">
    <text evidence="6">The sequence shown here is derived from an EMBL/GenBank/DDBJ whole genome shotgun (WGS) entry which is preliminary data.</text>
</comment>
<dbReference type="Gene3D" id="1.10.530.10">
    <property type="match status" value="1"/>
</dbReference>
<evidence type="ECO:0000256" key="3">
    <source>
        <dbReference type="SAM" id="MobiDB-lite"/>
    </source>
</evidence>
<dbReference type="CDD" id="cd13925">
    <property type="entry name" value="RPF"/>
    <property type="match status" value="1"/>
</dbReference>
<organism evidence="6 7">
    <name type="scientific">Tsukamurella asaccharolytica</name>
    <dbReference type="NCBI Taxonomy" id="2592067"/>
    <lineage>
        <taxon>Bacteria</taxon>
        <taxon>Bacillati</taxon>
        <taxon>Actinomycetota</taxon>
        <taxon>Actinomycetes</taxon>
        <taxon>Mycobacteriales</taxon>
        <taxon>Tsukamurellaceae</taxon>
        <taxon>Tsukamurella</taxon>
    </lineage>
</organism>
<proteinExistence type="inferred from homology"/>
<feature type="region of interest" description="Disordered" evidence="3">
    <location>
        <begin position="110"/>
        <end position="185"/>
    </location>
</feature>
<keyword evidence="2" id="KW-0378">Hydrolase</keyword>
<dbReference type="Proteomes" id="UP000317291">
    <property type="component" value="Unassembled WGS sequence"/>
</dbReference>
<dbReference type="OrthoDB" id="1404170at2"/>
<keyword evidence="7" id="KW-1185">Reference proteome</keyword>
<evidence type="ECO:0000259" key="5">
    <source>
        <dbReference type="Pfam" id="PF06737"/>
    </source>
</evidence>
<feature type="signal peptide" evidence="4">
    <location>
        <begin position="1"/>
        <end position="33"/>
    </location>
</feature>
<feature type="domain" description="Resuscitation-promoting factor core lysozyme-like" evidence="5">
    <location>
        <begin position="39"/>
        <end position="115"/>
    </location>
</feature>
<dbReference type="Pfam" id="PF06737">
    <property type="entry name" value="Transglycosylas"/>
    <property type="match status" value="1"/>
</dbReference>
<dbReference type="GO" id="GO:0016787">
    <property type="term" value="F:hydrolase activity"/>
    <property type="evidence" value="ECO:0007669"/>
    <property type="project" value="UniProtKB-KW"/>
</dbReference>
<keyword evidence="4" id="KW-0732">Signal</keyword>
<reference evidence="6 7" key="1">
    <citation type="submission" date="2019-06" db="EMBL/GenBank/DDBJ databases">
        <title>Tsukamurella conjunctivitidis sp. nov., Tsukamurella assacharolytica sp. nov. and Tsukamurella sputae sp. nov. isolated from patients with conjunctivitis, bacteraemia (lymphoma) and respiratory infection (sputum) in Hong Kong.</title>
        <authorList>
            <person name="Teng J.L.L."/>
            <person name="Lee H.H."/>
            <person name="Fong J.Y.H."/>
            <person name="Fok K.M.N."/>
            <person name="Lau S.K.P."/>
            <person name="Woo P.C.Y."/>
        </authorList>
    </citation>
    <scope>NUCLEOTIDE SEQUENCE [LARGE SCALE GENOMIC DNA]</scope>
    <source>
        <strain evidence="6 7">HKU71</strain>
    </source>
</reference>
<dbReference type="InterPro" id="IPR010618">
    <property type="entry name" value="RPF"/>
</dbReference>
<feature type="chain" id="PRO_5039587667" evidence="4">
    <location>
        <begin position="34"/>
        <end position="224"/>
    </location>
</feature>
<evidence type="ECO:0000256" key="4">
    <source>
        <dbReference type="SAM" id="SignalP"/>
    </source>
</evidence>
<sequence>MTGRHRKQSTTSLSAAKVAAAGAMLGGAGLALAAPAANAAPDSQWDKVAACESGGNWAINTGNGYHGGLQFSPSTWAGYGGTQYAPTANQASREQQIAIAEKVLAGQGKGAWPTCGRGLGSPTPRTVSPTDTDTTKPVTKPVTKPATKPAPKPVAAPAPKPVAKPAPKPVANPAPKPVAKPVAQPGQSVNAQYINQVISQAQAGGQKIDPAVLALLQQAAAKGY</sequence>
<dbReference type="AlphaFoldDB" id="A0A5C5R6G9"/>
<protein>
    <submittedName>
        <fullName evidence="6">Transglycosylase family protein</fullName>
    </submittedName>
</protein>
<dbReference type="SUPFAM" id="SSF53955">
    <property type="entry name" value="Lysozyme-like"/>
    <property type="match status" value="1"/>
</dbReference>
<evidence type="ECO:0000313" key="6">
    <source>
        <dbReference type="EMBL" id="TWS18807.1"/>
    </source>
</evidence>
<accession>A0A5C5R6G9</accession>
<feature type="compositionally biased region" description="Pro residues" evidence="3">
    <location>
        <begin position="148"/>
        <end position="178"/>
    </location>
</feature>
<evidence type="ECO:0000256" key="1">
    <source>
        <dbReference type="ARBA" id="ARBA00010830"/>
    </source>
</evidence>
<evidence type="ECO:0000256" key="2">
    <source>
        <dbReference type="ARBA" id="ARBA00022801"/>
    </source>
</evidence>
<dbReference type="RefSeq" id="WP_146561593.1">
    <property type="nucleotide sequence ID" value="NZ_VIGW01000006.1"/>
</dbReference>
<dbReference type="InterPro" id="IPR023346">
    <property type="entry name" value="Lysozyme-like_dom_sf"/>
</dbReference>
<comment type="similarity">
    <text evidence="1">Belongs to the transglycosylase family. Rpf subfamily.</text>
</comment>
<dbReference type="EMBL" id="VIGW01000006">
    <property type="protein sequence ID" value="TWS18807.1"/>
    <property type="molecule type" value="Genomic_DNA"/>
</dbReference>